<sequence length="25" mass="2671">MMTAGGRPQLVIWTLMVKSPPQAAS</sequence>
<comment type="caution">
    <text evidence="1">The sequence shown here is derived from an EMBL/GenBank/DDBJ whole genome shotgun (WGS) entry which is preliminary data.</text>
</comment>
<dbReference type="AlphaFoldDB" id="A0A5B7JEE3"/>
<evidence type="ECO:0000313" key="2">
    <source>
        <dbReference type="Proteomes" id="UP000324222"/>
    </source>
</evidence>
<organism evidence="1 2">
    <name type="scientific">Portunus trituberculatus</name>
    <name type="common">Swimming crab</name>
    <name type="synonym">Neptunus trituberculatus</name>
    <dbReference type="NCBI Taxonomy" id="210409"/>
    <lineage>
        <taxon>Eukaryota</taxon>
        <taxon>Metazoa</taxon>
        <taxon>Ecdysozoa</taxon>
        <taxon>Arthropoda</taxon>
        <taxon>Crustacea</taxon>
        <taxon>Multicrustacea</taxon>
        <taxon>Malacostraca</taxon>
        <taxon>Eumalacostraca</taxon>
        <taxon>Eucarida</taxon>
        <taxon>Decapoda</taxon>
        <taxon>Pleocyemata</taxon>
        <taxon>Brachyura</taxon>
        <taxon>Eubrachyura</taxon>
        <taxon>Portunoidea</taxon>
        <taxon>Portunidae</taxon>
        <taxon>Portuninae</taxon>
        <taxon>Portunus</taxon>
    </lineage>
</organism>
<keyword evidence="2" id="KW-1185">Reference proteome</keyword>
<name>A0A5B7JEE3_PORTR</name>
<dbReference type="EMBL" id="VSRR010092277">
    <property type="protein sequence ID" value="MPC92723.1"/>
    <property type="molecule type" value="Genomic_DNA"/>
</dbReference>
<evidence type="ECO:0000313" key="1">
    <source>
        <dbReference type="EMBL" id="MPC92723.1"/>
    </source>
</evidence>
<protein>
    <submittedName>
        <fullName evidence="1">Uncharacterized protein</fullName>
    </submittedName>
</protein>
<reference evidence="1 2" key="1">
    <citation type="submission" date="2019-05" db="EMBL/GenBank/DDBJ databases">
        <title>Another draft genome of Portunus trituberculatus and its Hox gene families provides insights of decapod evolution.</title>
        <authorList>
            <person name="Jeong J.-H."/>
            <person name="Song I."/>
            <person name="Kim S."/>
            <person name="Choi T."/>
            <person name="Kim D."/>
            <person name="Ryu S."/>
            <person name="Kim W."/>
        </authorList>
    </citation>
    <scope>NUCLEOTIDE SEQUENCE [LARGE SCALE GENOMIC DNA]</scope>
    <source>
        <tissue evidence="1">Muscle</tissue>
    </source>
</reference>
<proteinExistence type="predicted"/>
<gene>
    <name evidence="1" type="ORF">E2C01_087829</name>
</gene>
<accession>A0A5B7JEE3</accession>
<dbReference type="Proteomes" id="UP000324222">
    <property type="component" value="Unassembled WGS sequence"/>
</dbReference>